<organism evidence="2 3">
    <name type="scientific">Pseudobdellovibrio exovorus JSS</name>
    <dbReference type="NCBI Taxonomy" id="1184267"/>
    <lineage>
        <taxon>Bacteria</taxon>
        <taxon>Pseudomonadati</taxon>
        <taxon>Bdellovibrionota</taxon>
        <taxon>Bdellovibrionia</taxon>
        <taxon>Bdellovibrionales</taxon>
        <taxon>Pseudobdellovibrionaceae</taxon>
        <taxon>Pseudobdellovibrio</taxon>
    </lineage>
</organism>
<dbReference type="HOGENOM" id="CLU_1623911_0_0_7"/>
<protein>
    <recommendedName>
        <fullName evidence="4">Organic solvent tolerance-like N-terminal domain-containing protein</fullName>
    </recommendedName>
</protein>
<evidence type="ECO:0008006" key="4">
    <source>
        <dbReference type="Google" id="ProtNLM"/>
    </source>
</evidence>
<evidence type="ECO:0000313" key="2">
    <source>
        <dbReference type="EMBL" id="AGH96757.1"/>
    </source>
</evidence>
<dbReference type="Proteomes" id="UP000012040">
    <property type="component" value="Chromosome"/>
</dbReference>
<keyword evidence="1" id="KW-0732">Signal</keyword>
<proteinExistence type="predicted"/>
<feature type="signal peptide" evidence="1">
    <location>
        <begin position="1"/>
        <end position="20"/>
    </location>
</feature>
<dbReference type="EMBL" id="CP003537">
    <property type="protein sequence ID" value="AGH96757.1"/>
    <property type="molecule type" value="Genomic_DNA"/>
</dbReference>
<sequence length="163" mass="17724">MRQAFILTLMGLIFSQTLLAQAGYSTLGVANGLYEGQGKLISKTAFVPNLNFKSVRRLEAGIIQAHTKAYLLGHVIAEAKASLKVRPLDDTRFELLDLNNQQRVCGQGVCTNGNCTFTATVMNGELTLTETWVSSATGFAVINASQIFKGTKAQYEGKFSVQR</sequence>
<accession>M4VBI3</accession>
<dbReference type="AlphaFoldDB" id="M4VBI3"/>
<name>M4VBI3_9BACT</name>
<evidence type="ECO:0000313" key="3">
    <source>
        <dbReference type="Proteomes" id="UP000012040"/>
    </source>
</evidence>
<evidence type="ECO:0000256" key="1">
    <source>
        <dbReference type="SAM" id="SignalP"/>
    </source>
</evidence>
<gene>
    <name evidence="2" type="ORF">A11Q_2541</name>
</gene>
<keyword evidence="3" id="KW-1185">Reference proteome</keyword>
<dbReference type="PATRIC" id="fig|1184267.3.peg.2568"/>
<dbReference type="KEGG" id="bex:A11Q_2541"/>
<dbReference type="RefSeq" id="WP_015471247.1">
    <property type="nucleotide sequence ID" value="NC_020813.1"/>
</dbReference>
<feature type="chain" id="PRO_5004060148" description="Organic solvent tolerance-like N-terminal domain-containing protein" evidence="1">
    <location>
        <begin position="21"/>
        <end position="163"/>
    </location>
</feature>
<reference evidence="2 3" key="1">
    <citation type="journal article" date="2013" name="ISME J.">
        <title>By their genes ye shall know them: genomic signatures of predatory bacteria.</title>
        <authorList>
            <person name="Pasternak Z."/>
            <person name="Pietrokovski S."/>
            <person name="Rotem O."/>
            <person name="Gophna U."/>
            <person name="Lurie-Weinberger M.N."/>
            <person name="Jurkevitch E."/>
        </authorList>
    </citation>
    <scope>NUCLEOTIDE SEQUENCE [LARGE SCALE GENOMIC DNA]</scope>
    <source>
        <strain evidence="2 3">JSS</strain>
    </source>
</reference>